<feature type="compositionally biased region" description="Basic residues" evidence="10">
    <location>
        <begin position="280"/>
        <end position="290"/>
    </location>
</feature>
<dbReference type="PANTHER" id="PTHR21738">
    <property type="entry name" value="RIBOSOMAL RNA PROCESSING PROTEIN 36 HOMOLOG"/>
    <property type="match status" value="1"/>
</dbReference>
<reference evidence="11 12" key="1">
    <citation type="journal article" date="2018" name="MBio">
        <title>Comparative Genomics Reveals the Core Gene Toolbox for the Fungus-Insect Symbiosis.</title>
        <authorList>
            <person name="Wang Y."/>
            <person name="Stata M."/>
            <person name="Wang W."/>
            <person name="Stajich J.E."/>
            <person name="White M.M."/>
            <person name="Moncalvo J.M."/>
        </authorList>
    </citation>
    <scope>NUCLEOTIDE SEQUENCE [LARGE SCALE GENOMIC DNA]</scope>
    <source>
        <strain evidence="11 12">SWE-8-4</strain>
    </source>
</reference>
<dbReference type="GO" id="GO:0030686">
    <property type="term" value="C:90S preribosome"/>
    <property type="evidence" value="ECO:0007669"/>
    <property type="project" value="TreeGrafter"/>
</dbReference>
<evidence type="ECO:0000256" key="10">
    <source>
        <dbReference type="SAM" id="MobiDB-lite"/>
    </source>
</evidence>
<accession>A0A2T9YFE1</accession>
<feature type="compositionally biased region" description="Polar residues" evidence="10">
    <location>
        <begin position="102"/>
        <end position="121"/>
    </location>
</feature>
<dbReference type="PANTHER" id="PTHR21738:SF0">
    <property type="entry name" value="RIBOSOMAL RNA PROCESSING PROTEIN 36 HOMOLOG"/>
    <property type="match status" value="1"/>
</dbReference>
<keyword evidence="4 9" id="KW-0698">rRNA processing</keyword>
<keyword evidence="7 9" id="KW-0687">Ribonucleoprotein</keyword>
<keyword evidence="3 9" id="KW-0690">Ribosome biogenesis</keyword>
<keyword evidence="12" id="KW-1185">Reference proteome</keyword>
<protein>
    <recommendedName>
        <fullName evidence="9">rRNA biogenesis protein RRP36</fullName>
    </recommendedName>
</protein>
<evidence type="ECO:0000256" key="8">
    <source>
        <dbReference type="ARBA" id="ARBA00025053"/>
    </source>
</evidence>
<evidence type="ECO:0000256" key="9">
    <source>
        <dbReference type="RuleBase" id="RU368027"/>
    </source>
</evidence>
<feature type="region of interest" description="Disordered" evidence="10">
    <location>
        <begin position="99"/>
        <end position="155"/>
    </location>
</feature>
<dbReference type="AlphaFoldDB" id="A0A2T9YFE1"/>
<dbReference type="EMBL" id="MBFR01000221">
    <property type="protein sequence ID" value="PVU91067.1"/>
    <property type="molecule type" value="Genomic_DNA"/>
</dbReference>
<keyword evidence="5" id="KW-0175">Coiled coil</keyword>
<dbReference type="OrthoDB" id="448446at2759"/>
<evidence type="ECO:0000256" key="7">
    <source>
        <dbReference type="ARBA" id="ARBA00023274"/>
    </source>
</evidence>
<evidence type="ECO:0000313" key="12">
    <source>
        <dbReference type="Proteomes" id="UP000245383"/>
    </source>
</evidence>
<dbReference type="GO" id="GO:0000462">
    <property type="term" value="P:maturation of SSU-rRNA from tricistronic rRNA transcript (SSU-rRNA, 5.8S rRNA, LSU-rRNA)"/>
    <property type="evidence" value="ECO:0007669"/>
    <property type="project" value="TreeGrafter"/>
</dbReference>
<dbReference type="Proteomes" id="UP000245383">
    <property type="component" value="Unassembled WGS sequence"/>
</dbReference>
<feature type="region of interest" description="Disordered" evidence="10">
    <location>
        <begin position="18"/>
        <end position="62"/>
    </location>
</feature>
<comment type="subcellular location">
    <subcellularLocation>
        <location evidence="1 9">Nucleus</location>
        <location evidence="1 9">Nucleolus</location>
    </subcellularLocation>
</comment>
<comment type="caution">
    <text evidence="11">The sequence shown here is derived from an EMBL/GenBank/DDBJ whole genome shotgun (WGS) entry which is preliminary data.</text>
</comment>
<name>A0A2T9YFE1_9FUNG</name>
<evidence type="ECO:0000256" key="4">
    <source>
        <dbReference type="ARBA" id="ARBA00022552"/>
    </source>
</evidence>
<evidence type="ECO:0000313" key="11">
    <source>
        <dbReference type="EMBL" id="PVU91067.1"/>
    </source>
</evidence>
<sequence>MGVQHGVAPTKFLYNSEQSKKIFPKQSAQKNSESDNSYSQSSDSEEGNYSDFDSEAENQSDTELLDSKKAELKSELSKLSFEQILELKKKVGSKEFDKIFKNDSSAKNTDDSQSLSSTNNYPAKAKKIGNAQKFKENKKKSKKEPSEISSKKRVKSVWQIMDPAGNKPLDPRFEKSSGHLNLDLFKKSYSFIDKYQDSEIQTSRRHAEEYQGKLDEIKKMHKKREYDLIKQGKKPYFLKRSSLKEIELAKKFEQVSGTKKLDKMLEKKRKRNAAKEHKQMPYKRRSTAEE</sequence>
<comment type="similarity">
    <text evidence="2 9">Belongs to the RRP36 family.</text>
</comment>
<dbReference type="InterPro" id="IPR009292">
    <property type="entry name" value="RRP36"/>
</dbReference>
<dbReference type="STRING" id="133385.A0A2T9YFE1"/>
<evidence type="ECO:0000256" key="1">
    <source>
        <dbReference type="ARBA" id="ARBA00004604"/>
    </source>
</evidence>
<feature type="region of interest" description="Disordered" evidence="10">
    <location>
        <begin position="259"/>
        <end position="290"/>
    </location>
</feature>
<feature type="compositionally biased region" description="Acidic residues" evidence="10">
    <location>
        <begin position="43"/>
        <end position="62"/>
    </location>
</feature>
<dbReference type="GO" id="GO:0005730">
    <property type="term" value="C:nucleolus"/>
    <property type="evidence" value="ECO:0007669"/>
    <property type="project" value="UniProtKB-SubCell"/>
</dbReference>
<evidence type="ECO:0000256" key="6">
    <source>
        <dbReference type="ARBA" id="ARBA00023242"/>
    </source>
</evidence>
<comment type="function">
    <text evidence="8 9">Component of the 90S pre-ribosome involved in the maturation of rRNAs. Required for early cleavages of the pre-RNAs in the 40S ribosomal subunit maturation pathway.</text>
</comment>
<comment type="subunit">
    <text evidence="9">Associates with 90S and pre-40S pre-ribosomal particles.</text>
</comment>
<gene>
    <name evidence="11" type="ORF">BB561_004578</name>
</gene>
<organism evidence="11 12">
    <name type="scientific">Smittium simulii</name>
    <dbReference type="NCBI Taxonomy" id="133385"/>
    <lineage>
        <taxon>Eukaryota</taxon>
        <taxon>Fungi</taxon>
        <taxon>Fungi incertae sedis</taxon>
        <taxon>Zoopagomycota</taxon>
        <taxon>Kickxellomycotina</taxon>
        <taxon>Harpellomycetes</taxon>
        <taxon>Harpellales</taxon>
        <taxon>Legeriomycetaceae</taxon>
        <taxon>Smittium</taxon>
    </lineage>
</organism>
<keyword evidence="6 9" id="KW-0539">Nucleus</keyword>
<evidence type="ECO:0000256" key="3">
    <source>
        <dbReference type="ARBA" id="ARBA00022517"/>
    </source>
</evidence>
<dbReference type="Pfam" id="PF06102">
    <property type="entry name" value="RRP36"/>
    <property type="match status" value="1"/>
</dbReference>
<proteinExistence type="inferred from homology"/>
<evidence type="ECO:0000256" key="2">
    <source>
        <dbReference type="ARBA" id="ARBA00009418"/>
    </source>
</evidence>
<evidence type="ECO:0000256" key="5">
    <source>
        <dbReference type="ARBA" id="ARBA00023054"/>
    </source>
</evidence>